<dbReference type="CDD" id="cd00067">
    <property type="entry name" value="GAL4"/>
    <property type="match status" value="1"/>
</dbReference>
<dbReference type="SMART" id="SM00066">
    <property type="entry name" value="GAL4"/>
    <property type="match status" value="1"/>
</dbReference>
<dbReference type="GO" id="GO:0008270">
    <property type="term" value="F:zinc ion binding"/>
    <property type="evidence" value="ECO:0007669"/>
    <property type="project" value="InterPro"/>
</dbReference>
<dbReference type="SMART" id="SM00906">
    <property type="entry name" value="Fungal_trans"/>
    <property type="match status" value="1"/>
</dbReference>
<dbReference type="GO" id="GO:0000981">
    <property type="term" value="F:DNA-binding transcription factor activity, RNA polymerase II-specific"/>
    <property type="evidence" value="ECO:0007669"/>
    <property type="project" value="InterPro"/>
</dbReference>
<dbReference type="GO" id="GO:0006351">
    <property type="term" value="P:DNA-templated transcription"/>
    <property type="evidence" value="ECO:0007669"/>
    <property type="project" value="InterPro"/>
</dbReference>
<reference evidence="5 6" key="1">
    <citation type="submission" date="2023-10" db="EMBL/GenBank/DDBJ databases">
        <title>Draft genome sequence of Xylaria bambusicola isolate GMP-LS, the root and basal stem rot pathogen of sugarcane in Indonesia.</title>
        <authorList>
            <person name="Selvaraj P."/>
            <person name="Muralishankar V."/>
            <person name="Muruganantham S."/>
            <person name="Sp S."/>
            <person name="Haryani S."/>
            <person name="Lau K.J.X."/>
            <person name="Naqvi N.I."/>
        </authorList>
    </citation>
    <scope>NUCLEOTIDE SEQUENCE [LARGE SCALE GENOMIC DNA]</scope>
    <source>
        <strain evidence="5">GMP-LS</strain>
    </source>
</reference>
<keyword evidence="3" id="KW-0175">Coiled coil</keyword>
<dbReference type="Pfam" id="PF00172">
    <property type="entry name" value="Zn_clus"/>
    <property type="match status" value="1"/>
</dbReference>
<evidence type="ECO:0000256" key="3">
    <source>
        <dbReference type="SAM" id="Coils"/>
    </source>
</evidence>
<proteinExistence type="predicted"/>
<dbReference type="InterPro" id="IPR007219">
    <property type="entry name" value="XnlR_reg_dom"/>
</dbReference>
<dbReference type="GO" id="GO:0003677">
    <property type="term" value="F:DNA binding"/>
    <property type="evidence" value="ECO:0007669"/>
    <property type="project" value="InterPro"/>
</dbReference>
<dbReference type="PROSITE" id="PS50048">
    <property type="entry name" value="ZN2_CY6_FUNGAL_2"/>
    <property type="match status" value="1"/>
</dbReference>
<feature type="domain" description="Zn(2)-C6 fungal-type" evidence="4">
    <location>
        <begin position="3"/>
        <end position="33"/>
    </location>
</feature>
<evidence type="ECO:0000259" key="4">
    <source>
        <dbReference type="PROSITE" id="PS50048"/>
    </source>
</evidence>
<name>A0AAN7YUQ7_9PEZI</name>
<dbReference type="InterPro" id="IPR050987">
    <property type="entry name" value="AtrR-like"/>
</dbReference>
<dbReference type="EMBL" id="JAWHQM010000002">
    <property type="protein sequence ID" value="KAK5625430.1"/>
    <property type="molecule type" value="Genomic_DNA"/>
</dbReference>
<comment type="caution">
    <text evidence="5">The sequence shown here is derived from an EMBL/GenBank/DDBJ whole genome shotgun (WGS) entry which is preliminary data.</text>
</comment>
<evidence type="ECO:0000256" key="2">
    <source>
        <dbReference type="ARBA" id="ARBA00023242"/>
    </source>
</evidence>
<dbReference type="CDD" id="cd12148">
    <property type="entry name" value="fungal_TF_MHR"/>
    <property type="match status" value="1"/>
</dbReference>
<dbReference type="PANTHER" id="PTHR46910:SF25">
    <property type="entry name" value="ABC-TRANSPORTER-REGULATING TRANSCRIPTION FACTOR"/>
    <property type="match status" value="1"/>
</dbReference>
<evidence type="ECO:0000313" key="5">
    <source>
        <dbReference type="EMBL" id="KAK5625430.1"/>
    </source>
</evidence>
<dbReference type="AlphaFoldDB" id="A0AAN7YUQ7"/>
<sequence>MVACDLCYRRRIKCDGQKPRCSHCVIYDSECTRKIAARKWEPKKAVPSRRESALESRIKSLEAQLSSTLERLEGLEGARSPGASAGTSSVAPVDAAEDIPFTNPNPGDSAMPLDSLDDILPVVECQRLVLQAAYERTCCLGNDKCRQDAFGAYRRIIAKLEYSCSVVLALAYHNGYSGRRPHSINDTTYIKNAQSVLTDAIALDTTLMHVQVLIGLAMLFRTSSEPTPAMVLIATALRLAHKIGLHMKTFQQYDAETCQQRDRVFWIAYILDRSISAQARISPIQIDSDIEIDLPPLEPVCGDLGGFVLANDGTPIFNFFRAQVQMARIQGLVHKYVYSGSAQKYNAAERARNIAFVHQELDAALVEAVTARQSHKHVSAVYTVPEPATILPERWSTQIPPEFHPSALFQPRDSELPRQLCMLFAARLSCRAMISYGSLRDSFHYSWWVESLRDYGERIADGDGLGLLENQPGWSTLIEESREYLEFFMKYRCKDAIFTIPTRKYTMRSLAYEEFCTRTTLCAHTTSLICLTAESMSNAHRGLRQLDEALIDSAIGPLGDIVKQTGSLRGTYEAIQKLRADSKAVCPYQDSRALNDLSIEPTWPITSETSDSEILQYLFTLPEGEYLWNMENSNSDIHDSVPHSHG</sequence>
<feature type="coiled-coil region" evidence="3">
    <location>
        <begin position="51"/>
        <end position="78"/>
    </location>
</feature>
<dbReference type="Pfam" id="PF04082">
    <property type="entry name" value="Fungal_trans"/>
    <property type="match status" value="1"/>
</dbReference>
<dbReference type="Proteomes" id="UP001305414">
    <property type="component" value="Unassembled WGS sequence"/>
</dbReference>
<evidence type="ECO:0000256" key="1">
    <source>
        <dbReference type="ARBA" id="ARBA00022723"/>
    </source>
</evidence>
<dbReference type="Gene3D" id="4.10.240.10">
    <property type="entry name" value="Zn(2)-C6 fungal-type DNA-binding domain"/>
    <property type="match status" value="1"/>
</dbReference>
<dbReference type="InterPro" id="IPR001138">
    <property type="entry name" value="Zn2Cys6_DnaBD"/>
</dbReference>
<dbReference type="InterPro" id="IPR036864">
    <property type="entry name" value="Zn2-C6_fun-type_DNA-bd_sf"/>
</dbReference>
<dbReference type="PANTHER" id="PTHR46910">
    <property type="entry name" value="TRANSCRIPTION FACTOR PDR1"/>
    <property type="match status" value="1"/>
</dbReference>
<gene>
    <name evidence="5" type="ORF">RRF57_001146</name>
</gene>
<keyword evidence="6" id="KW-1185">Reference proteome</keyword>
<dbReference type="SUPFAM" id="SSF57701">
    <property type="entry name" value="Zn2/Cys6 DNA-binding domain"/>
    <property type="match status" value="1"/>
</dbReference>
<evidence type="ECO:0000313" key="6">
    <source>
        <dbReference type="Proteomes" id="UP001305414"/>
    </source>
</evidence>
<organism evidence="5 6">
    <name type="scientific">Xylaria bambusicola</name>
    <dbReference type="NCBI Taxonomy" id="326684"/>
    <lineage>
        <taxon>Eukaryota</taxon>
        <taxon>Fungi</taxon>
        <taxon>Dikarya</taxon>
        <taxon>Ascomycota</taxon>
        <taxon>Pezizomycotina</taxon>
        <taxon>Sordariomycetes</taxon>
        <taxon>Xylariomycetidae</taxon>
        <taxon>Xylariales</taxon>
        <taxon>Xylariaceae</taxon>
        <taxon>Xylaria</taxon>
    </lineage>
</organism>
<keyword evidence="1" id="KW-0479">Metal-binding</keyword>
<keyword evidence="2" id="KW-0539">Nucleus</keyword>
<accession>A0AAN7YUQ7</accession>
<protein>
    <recommendedName>
        <fullName evidence="4">Zn(2)-C6 fungal-type domain-containing protein</fullName>
    </recommendedName>
</protein>